<dbReference type="Proteomes" id="UP000002931">
    <property type="component" value="Unassembled WGS sequence"/>
</dbReference>
<gene>
    <name evidence="3" type="ORF">RB2654_08297</name>
</gene>
<proteinExistence type="predicted"/>
<name>A3VHK0_9RHOB</name>
<evidence type="ECO:0000313" key="4">
    <source>
        <dbReference type="Proteomes" id="UP000002931"/>
    </source>
</evidence>
<feature type="compositionally biased region" description="Low complexity" evidence="1">
    <location>
        <begin position="28"/>
        <end position="41"/>
    </location>
</feature>
<sequence>MALTAALFATSLAAEAPTRSPLPPPRPGTATPTPAQTPNDPIANFVNEVFKPRARPGQNTRVQQMTAAQSQSYTRLAVAQSLIPPRRPDNLVRRNTVQRTGMAQSGDHARAVTSAAGSVCGRPEIKGVKLQSIPGRVNGCGIEEPVKVTSVSGVALSTPITVDCQTAVVFNAWVGQALVPLTKNLGGGVREVNIMASYACRSRNNQRGAKISEHGKGHAVDVGGFTLANGVKLTVLDHWNHSQHGDLMKQLHRVACGPFGTVLGPKSDRFHQNHFHFDTARYRSGSYCR</sequence>
<evidence type="ECO:0000259" key="2">
    <source>
        <dbReference type="Pfam" id="PF06904"/>
    </source>
</evidence>
<dbReference type="STRING" id="314271.RB2654_08297"/>
<accession>A3VHK0</accession>
<comment type="caution">
    <text evidence="3">The sequence shown here is derived from an EMBL/GenBank/DDBJ whole genome shotgun (WGS) entry which is preliminary data.</text>
</comment>
<organism evidence="3 4">
    <name type="scientific">Maritimibacter alkaliphilus HTCC2654</name>
    <dbReference type="NCBI Taxonomy" id="314271"/>
    <lineage>
        <taxon>Bacteria</taxon>
        <taxon>Pseudomonadati</taxon>
        <taxon>Pseudomonadota</taxon>
        <taxon>Alphaproteobacteria</taxon>
        <taxon>Rhodobacterales</taxon>
        <taxon>Roseobacteraceae</taxon>
        <taxon>Maritimibacter</taxon>
    </lineage>
</organism>
<dbReference type="RefSeq" id="WP_008330472.1">
    <property type="nucleotide sequence ID" value="NZ_CH902578.1"/>
</dbReference>
<dbReference type="AlphaFoldDB" id="A3VHK0"/>
<feature type="domain" description="Extensin-like C-terminal" evidence="2">
    <location>
        <begin position="136"/>
        <end position="289"/>
    </location>
</feature>
<dbReference type="Pfam" id="PF06904">
    <property type="entry name" value="Extensin-like_C"/>
    <property type="match status" value="1"/>
</dbReference>
<protein>
    <recommendedName>
        <fullName evidence="2">Extensin-like C-terminal domain-containing protein</fullName>
    </recommendedName>
</protein>
<reference evidence="3 4" key="1">
    <citation type="journal article" date="2010" name="J. Bacteriol.">
        <title>Genome sequences of Pelagibaca bermudensis HTCC2601T and Maritimibacter alkaliphilus HTCC2654T, the type strains of two marine Roseobacter genera.</title>
        <authorList>
            <person name="Thrash J.C."/>
            <person name="Cho J.C."/>
            <person name="Ferriera S."/>
            <person name="Johnson J."/>
            <person name="Vergin K.L."/>
            <person name="Giovannoni S.J."/>
        </authorList>
    </citation>
    <scope>NUCLEOTIDE SEQUENCE [LARGE SCALE GENOMIC DNA]</scope>
    <source>
        <strain evidence="3 4">HTCC2654</strain>
    </source>
</reference>
<dbReference type="EMBL" id="AAMT01000009">
    <property type="protein sequence ID" value="EAQ12191.1"/>
    <property type="molecule type" value="Genomic_DNA"/>
</dbReference>
<dbReference type="HOGENOM" id="CLU_043272_3_0_5"/>
<evidence type="ECO:0000313" key="3">
    <source>
        <dbReference type="EMBL" id="EAQ12191.1"/>
    </source>
</evidence>
<dbReference type="InterPro" id="IPR009683">
    <property type="entry name" value="Extensin-like_C"/>
</dbReference>
<feature type="region of interest" description="Disordered" evidence="1">
    <location>
        <begin position="14"/>
        <end position="42"/>
    </location>
</feature>
<evidence type="ECO:0000256" key="1">
    <source>
        <dbReference type="SAM" id="MobiDB-lite"/>
    </source>
</evidence>
<keyword evidence="4" id="KW-1185">Reference proteome</keyword>
<dbReference type="eggNOG" id="COG3921">
    <property type="taxonomic scope" value="Bacteria"/>
</dbReference>